<evidence type="ECO:0000313" key="1">
    <source>
        <dbReference type="EMBL" id="TFY74893.1"/>
    </source>
</evidence>
<dbReference type="STRING" id="135208.A0A4Y9ZLQ9"/>
<dbReference type="EMBL" id="SFCI01001820">
    <property type="protein sequence ID" value="TFY74893.1"/>
    <property type="molecule type" value="Genomic_DNA"/>
</dbReference>
<name>A0A4Y9ZLQ9_9AGAM</name>
<reference evidence="1 2" key="1">
    <citation type="submission" date="2019-02" db="EMBL/GenBank/DDBJ databases">
        <title>Genome sequencing of the rare red list fungi Hericium alpestre (H. flagellum).</title>
        <authorList>
            <person name="Buettner E."/>
            <person name="Kellner H."/>
        </authorList>
    </citation>
    <scope>NUCLEOTIDE SEQUENCE [LARGE SCALE GENOMIC DNA]</scope>
    <source>
        <strain evidence="1 2">DSM 108284</strain>
    </source>
</reference>
<dbReference type="AlphaFoldDB" id="A0A4Y9ZLQ9"/>
<dbReference type="Proteomes" id="UP000298061">
    <property type="component" value="Unassembled WGS sequence"/>
</dbReference>
<keyword evidence="2" id="KW-1185">Reference proteome</keyword>
<proteinExistence type="predicted"/>
<comment type="caution">
    <text evidence="1">The sequence shown here is derived from an EMBL/GenBank/DDBJ whole genome shotgun (WGS) entry which is preliminary data.</text>
</comment>
<dbReference type="OrthoDB" id="2691851at2759"/>
<organism evidence="1 2">
    <name type="scientific">Hericium alpestre</name>
    <dbReference type="NCBI Taxonomy" id="135208"/>
    <lineage>
        <taxon>Eukaryota</taxon>
        <taxon>Fungi</taxon>
        <taxon>Dikarya</taxon>
        <taxon>Basidiomycota</taxon>
        <taxon>Agaricomycotina</taxon>
        <taxon>Agaricomycetes</taxon>
        <taxon>Russulales</taxon>
        <taxon>Hericiaceae</taxon>
        <taxon>Hericium</taxon>
    </lineage>
</organism>
<protein>
    <submittedName>
        <fullName evidence="1">Uncharacterized protein</fullName>
    </submittedName>
</protein>
<evidence type="ECO:0000313" key="2">
    <source>
        <dbReference type="Proteomes" id="UP000298061"/>
    </source>
</evidence>
<gene>
    <name evidence="1" type="ORF">EWM64_g9119</name>
</gene>
<accession>A0A4Y9ZLQ9</accession>
<sequence length="147" mass="16717">MNTQAWLTKTRIVSLASDSEARQGKALIQLTFKDELSMTSPIYHLLSPLTLMDLHVGNDDVTPDKDYKHVFKRLRNSLLRKKGILIKDVWLTPSIIKAHFRDAGKAADHIRAIFNPDDKQDVTLAYGMLQDIWTLPWEPGSDTRAGF</sequence>